<evidence type="ECO:0000256" key="7">
    <source>
        <dbReference type="RuleBase" id="RU003879"/>
    </source>
</evidence>
<dbReference type="Proteomes" id="UP000001880">
    <property type="component" value="Chromosome"/>
</dbReference>
<comment type="similarity">
    <text evidence="2 7">Belongs to the ExbD/TolR family.</text>
</comment>
<dbReference type="InterPro" id="IPR003400">
    <property type="entry name" value="ExbD"/>
</dbReference>
<evidence type="ECO:0000256" key="3">
    <source>
        <dbReference type="ARBA" id="ARBA00022475"/>
    </source>
</evidence>
<dbReference type="EMBL" id="CP001804">
    <property type="protein sequence ID" value="ACY14355.1"/>
    <property type="molecule type" value="Genomic_DNA"/>
</dbReference>
<evidence type="ECO:0000256" key="1">
    <source>
        <dbReference type="ARBA" id="ARBA00004162"/>
    </source>
</evidence>
<keyword evidence="9" id="KW-1185">Reference proteome</keyword>
<dbReference type="GO" id="GO:0022857">
    <property type="term" value="F:transmembrane transporter activity"/>
    <property type="evidence" value="ECO:0007669"/>
    <property type="project" value="InterPro"/>
</dbReference>
<name>D0LY00_HALO1</name>
<dbReference type="HOGENOM" id="CLU_120814_0_0_7"/>
<keyword evidence="7" id="KW-0653">Protein transport</keyword>
<keyword evidence="7" id="KW-0813">Transport</keyword>
<evidence type="ECO:0000256" key="4">
    <source>
        <dbReference type="ARBA" id="ARBA00022692"/>
    </source>
</evidence>
<evidence type="ECO:0000256" key="2">
    <source>
        <dbReference type="ARBA" id="ARBA00005811"/>
    </source>
</evidence>
<dbReference type="OrthoDB" id="5380913at2"/>
<protein>
    <submittedName>
        <fullName evidence="8">Biopolymer transport protein ExbD/TolR</fullName>
    </submittedName>
</protein>
<dbReference type="Pfam" id="PF02472">
    <property type="entry name" value="ExbD"/>
    <property type="match status" value="1"/>
</dbReference>
<proteinExistence type="inferred from homology"/>
<dbReference type="GO" id="GO:0005886">
    <property type="term" value="C:plasma membrane"/>
    <property type="evidence" value="ECO:0007669"/>
    <property type="project" value="UniProtKB-SubCell"/>
</dbReference>
<dbReference type="RefSeq" id="WP_012826963.1">
    <property type="nucleotide sequence ID" value="NC_013440.1"/>
</dbReference>
<evidence type="ECO:0000313" key="8">
    <source>
        <dbReference type="EMBL" id="ACY14355.1"/>
    </source>
</evidence>
<keyword evidence="6" id="KW-0472">Membrane</keyword>
<keyword evidence="3" id="KW-1003">Cell membrane</keyword>
<keyword evidence="4 7" id="KW-0812">Transmembrane</keyword>
<dbReference type="eggNOG" id="COG0848">
    <property type="taxonomic scope" value="Bacteria"/>
</dbReference>
<keyword evidence="5" id="KW-1133">Transmembrane helix</keyword>
<evidence type="ECO:0000256" key="5">
    <source>
        <dbReference type="ARBA" id="ARBA00022989"/>
    </source>
</evidence>
<sequence>MPVHIPGPRLYHSIKFKHLAQKGHGGGGGGGNVNMNLTPFVDMMTILVTFLLMVFSSSGEILTAQAGMEMPTAVQQAELQQAPVVTVTMQSITFDNVHMTETESVADPASGQWKISELYDAMQQERQNFKLNFDKLPDADRARCTNPQPEDPIKCLDGLAILQADKRVTANVINSVLKTANAAGYTNIMFAVERRGRRAGE</sequence>
<dbReference type="KEGG" id="hoh:Hoch_1807"/>
<comment type="subcellular location">
    <subcellularLocation>
        <location evidence="1">Cell membrane</location>
        <topology evidence="1">Single-pass membrane protein</topology>
    </subcellularLocation>
    <subcellularLocation>
        <location evidence="7">Cell membrane</location>
        <topology evidence="7">Single-pass type II membrane protein</topology>
    </subcellularLocation>
</comment>
<evidence type="ECO:0000313" key="9">
    <source>
        <dbReference type="Proteomes" id="UP000001880"/>
    </source>
</evidence>
<dbReference type="GO" id="GO:0015031">
    <property type="term" value="P:protein transport"/>
    <property type="evidence" value="ECO:0007669"/>
    <property type="project" value="UniProtKB-KW"/>
</dbReference>
<evidence type="ECO:0000256" key="6">
    <source>
        <dbReference type="ARBA" id="ARBA00023136"/>
    </source>
</evidence>
<reference evidence="8 9" key="1">
    <citation type="journal article" date="2010" name="Stand. Genomic Sci.">
        <title>Complete genome sequence of Haliangium ochraceum type strain (SMP-2).</title>
        <authorList>
            <consortium name="US DOE Joint Genome Institute (JGI-PGF)"/>
            <person name="Ivanova N."/>
            <person name="Daum C."/>
            <person name="Lang E."/>
            <person name="Abt B."/>
            <person name="Kopitz M."/>
            <person name="Saunders E."/>
            <person name="Lapidus A."/>
            <person name="Lucas S."/>
            <person name="Glavina Del Rio T."/>
            <person name="Nolan M."/>
            <person name="Tice H."/>
            <person name="Copeland A."/>
            <person name="Cheng J.F."/>
            <person name="Chen F."/>
            <person name="Bruce D."/>
            <person name="Goodwin L."/>
            <person name="Pitluck S."/>
            <person name="Mavromatis K."/>
            <person name="Pati A."/>
            <person name="Mikhailova N."/>
            <person name="Chen A."/>
            <person name="Palaniappan K."/>
            <person name="Land M."/>
            <person name="Hauser L."/>
            <person name="Chang Y.J."/>
            <person name="Jeffries C.D."/>
            <person name="Detter J.C."/>
            <person name="Brettin T."/>
            <person name="Rohde M."/>
            <person name="Goker M."/>
            <person name="Bristow J."/>
            <person name="Markowitz V."/>
            <person name="Eisen J.A."/>
            <person name="Hugenholtz P."/>
            <person name="Kyrpides N.C."/>
            <person name="Klenk H.P."/>
        </authorList>
    </citation>
    <scope>NUCLEOTIDE SEQUENCE [LARGE SCALE GENOMIC DNA]</scope>
    <source>
        <strain evidence="9">DSM 14365 / CIP 107738 / JCM 11303 / AJ 13395 / SMP-2</strain>
    </source>
</reference>
<accession>D0LY00</accession>
<gene>
    <name evidence="8" type="ordered locus">Hoch_1807</name>
</gene>
<organism evidence="8 9">
    <name type="scientific">Haliangium ochraceum (strain DSM 14365 / JCM 11303 / SMP-2)</name>
    <dbReference type="NCBI Taxonomy" id="502025"/>
    <lineage>
        <taxon>Bacteria</taxon>
        <taxon>Pseudomonadati</taxon>
        <taxon>Myxococcota</taxon>
        <taxon>Polyangia</taxon>
        <taxon>Haliangiales</taxon>
        <taxon>Kofleriaceae</taxon>
        <taxon>Haliangium</taxon>
    </lineage>
</organism>
<dbReference type="AlphaFoldDB" id="D0LY00"/>
<dbReference type="STRING" id="502025.Hoch_1807"/>